<evidence type="ECO:0000256" key="2">
    <source>
        <dbReference type="ARBA" id="ARBA00022617"/>
    </source>
</evidence>
<dbReference type="PROSITE" id="PS51007">
    <property type="entry name" value="CYTC"/>
    <property type="match status" value="1"/>
</dbReference>
<dbReference type="RefSeq" id="WP_102653258.1">
    <property type="nucleotide sequence ID" value="NZ_PNRF01000019.1"/>
</dbReference>
<keyword evidence="4" id="KW-0249">Electron transport</keyword>
<keyword evidence="5 6" id="KW-0408">Iron</keyword>
<dbReference type="AlphaFoldDB" id="A0A2N7U552"/>
<protein>
    <recommendedName>
        <fullName evidence="8">Cytochrome c domain-containing protein</fullName>
    </recommendedName>
</protein>
<dbReference type="Proteomes" id="UP000235803">
    <property type="component" value="Unassembled WGS sequence"/>
</dbReference>
<evidence type="ECO:0000256" key="7">
    <source>
        <dbReference type="SAM" id="MobiDB-lite"/>
    </source>
</evidence>
<gene>
    <name evidence="9" type="ORF">C1H69_10005</name>
</gene>
<feature type="region of interest" description="Disordered" evidence="7">
    <location>
        <begin position="1"/>
        <end position="20"/>
    </location>
</feature>
<dbReference type="InterPro" id="IPR009056">
    <property type="entry name" value="Cyt_c-like_dom"/>
</dbReference>
<evidence type="ECO:0000259" key="8">
    <source>
        <dbReference type="PROSITE" id="PS51007"/>
    </source>
</evidence>
<evidence type="ECO:0000256" key="6">
    <source>
        <dbReference type="PROSITE-ProRule" id="PRU00433"/>
    </source>
</evidence>
<dbReference type="GO" id="GO:0009055">
    <property type="term" value="F:electron transfer activity"/>
    <property type="evidence" value="ECO:0007669"/>
    <property type="project" value="InterPro"/>
</dbReference>
<name>A0A2N7U552_9GAMM</name>
<dbReference type="PRINTS" id="PR00605">
    <property type="entry name" value="CYTCHROMECIC"/>
</dbReference>
<keyword evidence="3 6" id="KW-0479">Metal-binding</keyword>
<keyword evidence="2 6" id="KW-0349">Heme</keyword>
<evidence type="ECO:0000313" key="9">
    <source>
        <dbReference type="EMBL" id="PMR75544.1"/>
    </source>
</evidence>
<accession>A0A2N7U552</accession>
<dbReference type="InterPro" id="IPR036909">
    <property type="entry name" value="Cyt_c-like_dom_sf"/>
</dbReference>
<keyword evidence="10" id="KW-1185">Reference proteome</keyword>
<dbReference type="GO" id="GO:0005506">
    <property type="term" value="F:iron ion binding"/>
    <property type="evidence" value="ECO:0007669"/>
    <property type="project" value="InterPro"/>
</dbReference>
<evidence type="ECO:0000256" key="1">
    <source>
        <dbReference type="ARBA" id="ARBA00022448"/>
    </source>
</evidence>
<feature type="domain" description="Cytochrome c" evidence="8">
    <location>
        <begin position="107"/>
        <end position="194"/>
    </location>
</feature>
<dbReference type="Pfam" id="PF13442">
    <property type="entry name" value="Cytochrome_CBB3"/>
    <property type="match status" value="1"/>
</dbReference>
<reference evidence="9 10" key="1">
    <citation type="submission" date="2018-01" db="EMBL/GenBank/DDBJ databases">
        <title>Halomonas endophytica sp. nov., isolated from storage liquid in the stems of Populus euphratica.</title>
        <authorList>
            <person name="Chen C."/>
        </authorList>
    </citation>
    <scope>NUCLEOTIDE SEQUENCE [LARGE SCALE GENOMIC DNA]</scope>
    <source>
        <strain evidence="9 10">MC28</strain>
    </source>
</reference>
<evidence type="ECO:0000256" key="4">
    <source>
        <dbReference type="ARBA" id="ARBA00022982"/>
    </source>
</evidence>
<dbReference type="EMBL" id="PNRF01000019">
    <property type="protein sequence ID" value="PMR75544.1"/>
    <property type="molecule type" value="Genomic_DNA"/>
</dbReference>
<dbReference type="InterPro" id="IPR008168">
    <property type="entry name" value="Cyt_C_IC"/>
</dbReference>
<sequence length="205" mass="21706">MSIKDRKRPSAQSAPSDSASSHFHFAALLVGSLALSFALANTGHAAEPHDHHGGGHSHPSHTPDGYTAHGNEGRDDDDHSTHGDGGHGWKAPQEWAERESPLEPDADTLAWGEQVYQRYCSACHGLGGDGNGPAAIAGLDPSPTNLALHGAGHRVGEYAWLVREGSPATAMPGFKETLGDDDVWSVVLYIRHELAKDDGGQAHQH</sequence>
<evidence type="ECO:0000313" key="10">
    <source>
        <dbReference type="Proteomes" id="UP000235803"/>
    </source>
</evidence>
<proteinExistence type="predicted"/>
<dbReference type="OrthoDB" id="9811281at2"/>
<dbReference type="InterPro" id="IPR051459">
    <property type="entry name" value="Cytochrome_c-type_DH"/>
</dbReference>
<evidence type="ECO:0000256" key="5">
    <source>
        <dbReference type="ARBA" id="ARBA00023004"/>
    </source>
</evidence>
<dbReference type="Gene3D" id="1.10.760.10">
    <property type="entry name" value="Cytochrome c-like domain"/>
    <property type="match status" value="1"/>
</dbReference>
<feature type="compositionally biased region" description="Basic and acidic residues" evidence="7">
    <location>
        <begin position="71"/>
        <end position="87"/>
    </location>
</feature>
<dbReference type="SUPFAM" id="SSF46626">
    <property type="entry name" value="Cytochrome c"/>
    <property type="match status" value="1"/>
</dbReference>
<keyword evidence="1" id="KW-0813">Transport</keyword>
<comment type="caution">
    <text evidence="9">The sequence shown here is derived from an EMBL/GenBank/DDBJ whole genome shotgun (WGS) entry which is preliminary data.</text>
</comment>
<dbReference type="GO" id="GO:0020037">
    <property type="term" value="F:heme binding"/>
    <property type="evidence" value="ECO:0007669"/>
    <property type="project" value="InterPro"/>
</dbReference>
<dbReference type="PANTHER" id="PTHR35008">
    <property type="entry name" value="BLL4482 PROTEIN-RELATED"/>
    <property type="match status" value="1"/>
</dbReference>
<feature type="region of interest" description="Disordered" evidence="7">
    <location>
        <begin position="45"/>
        <end position="102"/>
    </location>
</feature>
<feature type="compositionally biased region" description="Low complexity" evidence="7">
    <location>
        <begin position="10"/>
        <end position="20"/>
    </location>
</feature>
<evidence type="ECO:0000256" key="3">
    <source>
        <dbReference type="ARBA" id="ARBA00022723"/>
    </source>
</evidence>
<dbReference type="PANTHER" id="PTHR35008:SF8">
    <property type="entry name" value="ALCOHOL DEHYDROGENASE CYTOCHROME C SUBUNIT"/>
    <property type="match status" value="1"/>
</dbReference>
<organism evidence="9 10">
    <name type="scientific">Billgrantia endophytica</name>
    <dbReference type="NCBI Taxonomy" id="2033802"/>
    <lineage>
        <taxon>Bacteria</taxon>
        <taxon>Pseudomonadati</taxon>
        <taxon>Pseudomonadota</taxon>
        <taxon>Gammaproteobacteria</taxon>
        <taxon>Oceanospirillales</taxon>
        <taxon>Halomonadaceae</taxon>
        <taxon>Billgrantia</taxon>
    </lineage>
</organism>